<evidence type="ECO:0000313" key="5">
    <source>
        <dbReference type="Proteomes" id="UP000593802"/>
    </source>
</evidence>
<organism evidence="4 5">
    <name type="scientific">Effusibacillus dendaii</name>
    <dbReference type="NCBI Taxonomy" id="2743772"/>
    <lineage>
        <taxon>Bacteria</taxon>
        <taxon>Bacillati</taxon>
        <taxon>Bacillota</taxon>
        <taxon>Bacilli</taxon>
        <taxon>Bacillales</taxon>
        <taxon>Alicyclobacillaceae</taxon>
        <taxon>Effusibacillus</taxon>
    </lineage>
</organism>
<evidence type="ECO:0000313" key="4">
    <source>
        <dbReference type="EMBL" id="BCJ87255.1"/>
    </source>
</evidence>
<evidence type="ECO:0000256" key="3">
    <source>
        <dbReference type="ARBA" id="ARBA00024344"/>
    </source>
</evidence>
<dbReference type="Gene3D" id="1.20.1260.10">
    <property type="match status" value="1"/>
</dbReference>
<dbReference type="Pfam" id="PF07875">
    <property type="entry name" value="Coat_F"/>
    <property type="match status" value="1"/>
</dbReference>
<dbReference type="InterPro" id="IPR012347">
    <property type="entry name" value="Ferritin-like"/>
</dbReference>
<dbReference type="RefSeq" id="WP_200757050.1">
    <property type="nucleotide sequence ID" value="NZ_AP023366.1"/>
</dbReference>
<keyword evidence="4" id="KW-0946">Virion</keyword>
<proteinExistence type="inferred from homology"/>
<dbReference type="GO" id="GO:0030435">
    <property type="term" value="P:sporulation resulting in formation of a cellular spore"/>
    <property type="evidence" value="ECO:0007669"/>
    <property type="project" value="UniProtKB-KW"/>
</dbReference>
<dbReference type="PANTHER" id="PTHR39183:SF1">
    <property type="entry name" value="SPORE COAT PROTEIN F-LIKE PROTEIN YHCQ"/>
    <property type="match status" value="1"/>
</dbReference>
<accession>A0A7I8DAY0</accession>
<evidence type="ECO:0000256" key="1">
    <source>
        <dbReference type="ARBA" id="ARBA00022969"/>
    </source>
</evidence>
<keyword evidence="5" id="KW-1185">Reference proteome</keyword>
<dbReference type="Proteomes" id="UP000593802">
    <property type="component" value="Chromosome"/>
</dbReference>
<dbReference type="EMBL" id="AP023366">
    <property type="protein sequence ID" value="BCJ87255.1"/>
    <property type="molecule type" value="Genomic_DNA"/>
</dbReference>
<dbReference type="KEGG" id="eff:skT53_22400"/>
<comment type="subcellular location">
    <subcellularLocation>
        <location evidence="2">Spore coat</location>
    </subcellularLocation>
</comment>
<dbReference type="PANTHER" id="PTHR39183">
    <property type="entry name" value="SPORE COAT PROTEIN F-LIKE PROTEIN YHCQ"/>
    <property type="match status" value="1"/>
</dbReference>
<keyword evidence="4" id="KW-0167">Capsid protein</keyword>
<dbReference type="AlphaFoldDB" id="A0A7I8DAY0"/>
<protein>
    <submittedName>
        <fullName evidence="4">Spore coat protein F-like protein YraF</fullName>
    </submittedName>
</protein>
<keyword evidence="1" id="KW-0749">Sporulation</keyword>
<dbReference type="InterPro" id="IPR012851">
    <property type="entry name" value="Spore_coat_CotF-like"/>
</dbReference>
<sequence>MNNDFLDPINAKGMPELADSTIALDFLMAAKNGVRNCAIALTEIATPEVRATVRNHMEEALAMHEKISDLMISKGWFHPYNLSEQFQLDMKSADTTLKIAELKLFPDHTSRLGTFDTLEKNI</sequence>
<comment type="similarity">
    <text evidence="3">Belongs to the CotF family.</text>
</comment>
<name>A0A7I8DAY0_9BACL</name>
<reference evidence="4 5" key="1">
    <citation type="submission" date="2020-08" db="EMBL/GenBank/DDBJ databases">
        <title>Complete Genome Sequence of Effusibacillus dendaii Strain skT53, Isolated from Farmland soil.</title>
        <authorList>
            <person name="Konishi T."/>
            <person name="Kawasaki H."/>
        </authorList>
    </citation>
    <scope>NUCLEOTIDE SEQUENCE [LARGE SCALE GENOMIC DNA]</scope>
    <source>
        <strain evidence="5">skT53</strain>
    </source>
</reference>
<evidence type="ECO:0000256" key="2">
    <source>
        <dbReference type="ARBA" id="ARBA00024325"/>
    </source>
</evidence>
<gene>
    <name evidence="4" type="primary">yraF</name>
    <name evidence="4" type="ORF">skT53_22400</name>
</gene>